<dbReference type="AlphaFoldDB" id="A0A1Y1IJI0"/>
<dbReference type="Gene3D" id="3.30.70.1240">
    <property type="entry name" value="DOPA-like domains"/>
    <property type="match status" value="1"/>
</dbReference>
<sequence length="190" mass="21491">MACNVRGIRLQQSLVDLFATTPAPQLGRQILKKASQAGCLKQRFSLDQPPQRLYSRTRAMAAEPFPTSFAEPVKSYDAHIYFFQDNPASSASAKALREEIIKEFPHLEVYKFWEKPIGPHPTGMFEVDMRTPAQFAEFVPWIQVHHGVHSVLIHPHTGDDFGDHTHRALWLGDKVPLITSILKRAEQPPA</sequence>
<dbReference type="Proteomes" id="UP000054558">
    <property type="component" value="Unassembled WGS sequence"/>
</dbReference>
<protein>
    <submittedName>
        <fullName evidence="1">Uncharacterized protein</fullName>
    </submittedName>
</protein>
<dbReference type="SUPFAM" id="SSF143410">
    <property type="entry name" value="DOPA-like"/>
    <property type="match status" value="1"/>
</dbReference>
<dbReference type="OrthoDB" id="9970095at2759"/>
<reference evidence="1 2" key="1">
    <citation type="journal article" date="2014" name="Nat. Commun.">
        <title>Klebsormidium flaccidum genome reveals primary factors for plant terrestrial adaptation.</title>
        <authorList>
            <person name="Hori K."/>
            <person name="Maruyama F."/>
            <person name="Fujisawa T."/>
            <person name="Togashi T."/>
            <person name="Yamamoto N."/>
            <person name="Seo M."/>
            <person name="Sato S."/>
            <person name="Yamada T."/>
            <person name="Mori H."/>
            <person name="Tajima N."/>
            <person name="Moriyama T."/>
            <person name="Ikeuchi M."/>
            <person name="Watanabe M."/>
            <person name="Wada H."/>
            <person name="Kobayashi K."/>
            <person name="Saito M."/>
            <person name="Masuda T."/>
            <person name="Sasaki-Sekimoto Y."/>
            <person name="Mashiguchi K."/>
            <person name="Awai K."/>
            <person name="Shimojima M."/>
            <person name="Masuda S."/>
            <person name="Iwai M."/>
            <person name="Nobusawa T."/>
            <person name="Narise T."/>
            <person name="Kondo S."/>
            <person name="Saito H."/>
            <person name="Sato R."/>
            <person name="Murakawa M."/>
            <person name="Ihara Y."/>
            <person name="Oshima-Yamada Y."/>
            <person name="Ohtaka K."/>
            <person name="Satoh M."/>
            <person name="Sonobe K."/>
            <person name="Ishii M."/>
            <person name="Ohtani R."/>
            <person name="Kanamori-Sato M."/>
            <person name="Honoki R."/>
            <person name="Miyazaki D."/>
            <person name="Mochizuki H."/>
            <person name="Umetsu J."/>
            <person name="Higashi K."/>
            <person name="Shibata D."/>
            <person name="Kamiya Y."/>
            <person name="Sato N."/>
            <person name="Nakamura Y."/>
            <person name="Tabata S."/>
            <person name="Ida S."/>
            <person name="Kurokawa K."/>
            <person name="Ohta H."/>
        </authorList>
    </citation>
    <scope>NUCLEOTIDE SEQUENCE [LARGE SCALE GENOMIC DNA]</scope>
    <source>
        <strain evidence="1 2">NIES-2285</strain>
    </source>
</reference>
<dbReference type="OMA" id="DIHIYYF"/>
<name>A0A1Y1IJI0_KLENI</name>
<dbReference type="EMBL" id="DF237454">
    <property type="protein sequence ID" value="GAQ89271.1"/>
    <property type="molecule type" value="Genomic_DNA"/>
</dbReference>
<keyword evidence="2" id="KW-1185">Reference proteome</keyword>
<evidence type="ECO:0000313" key="2">
    <source>
        <dbReference type="Proteomes" id="UP000054558"/>
    </source>
</evidence>
<dbReference type="Pfam" id="PF08883">
    <property type="entry name" value="DOPA_dioxygen"/>
    <property type="match status" value="1"/>
</dbReference>
<gene>
    <name evidence="1" type="ORF">KFL_005050080</name>
</gene>
<proteinExistence type="predicted"/>
<dbReference type="InterPro" id="IPR023389">
    <property type="entry name" value="DOPA-like_sf"/>
</dbReference>
<organism evidence="1 2">
    <name type="scientific">Klebsormidium nitens</name>
    <name type="common">Green alga</name>
    <name type="synonym">Ulothrix nitens</name>
    <dbReference type="NCBI Taxonomy" id="105231"/>
    <lineage>
        <taxon>Eukaryota</taxon>
        <taxon>Viridiplantae</taxon>
        <taxon>Streptophyta</taxon>
        <taxon>Klebsormidiophyceae</taxon>
        <taxon>Klebsormidiales</taxon>
        <taxon>Klebsormidiaceae</taxon>
        <taxon>Klebsormidium</taxon>
    </lineage>
</organism>
<accession>A0A1Y1IJI0</accession>
<dbReference type="PANTHER" id="PTHR36423">
    <property type="entry name" value="AFR070WP"/>
    <property type="match status" value="1"/>
</dbReference>
<dbReference type="PANTHER" id="PTHR36423:SF2">
    <property type="entry name" value="AFR070WP"/>
    <property type="match status" value="1"/>
</dbReference>
<dbReference type="InterPro" id="IPR014980">
    <property type="entry name" value="DOPA_dioxygen"/>
</dbReference>
<evidence type="ECO:0000313" key="1">
    <source>
        <dbReference type="EMBL" id="GAQ89271.1"/>
    </source>
</evidence>